<dbReference type="Proteomes" id="UP000539538">
    <property type="component" value="Unassembled WGS sequence"/>
</dbReference>
<dbReference type="EMBL" id="JACHOT010000001">
    <property type="protein sequence ID" value="MBB4649618.1"/>
    <property type="molecule type" value="Genomic_DNA"/>
</dbReference>
<dbReference type="RefSeq" id="WP_183261525.1">
    <property type="nucleotide sequence ID" value="NZ_BAAAVZ010000003.1"/>
</dbReference>
<name>A0ABR6KYX7_9HYPH</name>
<accession>A0ABR6KYX7</accession>
<gene>
    <name evidence="1" type="ORF">GGQ99_001340</name>
</gene>
<sequence>MTRPSGVFKQDRAARMAWGNAYDAIPKSVFALAAWHLANVASGQADTVGAAESRMIEELEALRYGHLPQTQADRAIKAIHATAARSAARSA</sequence>
<evidence type="ECO:0000313" key="1">
    <source>
        <dbReference type="EMBL" id="MBB4649618.1"/>
    </source>
</evidence>
<evidence type="ECO:0000313" key="2">
    <source>
        <dbReference type="Proteomes" id="UP000539538"/>
    </source>
</evidence>
<protein>
    <submittedName>
        <fullName evidence="1">Uncharacterized protein</fullName>
    </submittedName>
</protein>
<comment type="caution">
    <text evidence="1">The sequence shown here is derived from an EMBL/GenBank/DDBJ whole genome shotgun (WGS) entry which is preliminary data.</text>
</comment>
<keyword evidence="2" id="KW-1185">Reference proteome</keyword>
<organism evidence="1 2">
    <name type="scientific">Aminobacter niigataensis</name>
    <dbReference type="NCBI Taxonomy" id="83265"/>
    <lineage>
        <taxon>Bacteria</taxon>
        <taxon>Pseudomonadati</taxon>
        <taxon>Pseudomonadota</taxon>
        <taxon>Alphaproteobacteria</taxon>
        <taxon>Hyphomicrobiales</taxon>
        <taxon>Phyllobacteriaceae</taxon>
        <taxon>Aminobacter</taxon>
    </lineage>
</organism>
<reference evidence="1 2" key="1">
    <citation type="submission" date="2020-08" db="EMBL/GenBank/DDBJ databases">
        <title>Genomic Encyclopedia of Type Strains, Phase IV (KMG-IV): sequencing the most valuable type-strain genomes for metagenomic binning, comparative biology and taxonomic classification.</title>
        <authorList>
            <person name="Goeker M."/>
        </authorList>
    </citation>
    <scope>NUCLEOTIDE SEQUENCE [LARGE SCALE GENOMIC DNA]</scope>
    <source>
        <strain evidence="1 2">DSM 7050</strain>
    </source>
</reference>
<proteinExistence type="predicted"/>